<feature type="compositionally biased region" description="Basic and acidic residues" evidence="2">
    <location>
        <begin position="1032"/>
        <end position="1042"/>
    </location>
</feature>
<feature type="compositionally biased region" description="Basic and acidic residues" evidence="2">
    <location>
        <begin position="818"/>
        <end position="827"/>
    </location>
</feature>
<feature type="region of interest" description="Disordered" evidence="2">
    <location>
        <begin position="1"/>
        <end position="53"/>
    </location>
</feature>
<feature type="region of interest" description="Disordered" evidence="2">
    <location>
        <begin position="808"/>
        <end position="827"/>
    </location>
</feature>
<evidence type="ECO:0000313" key="3">
    <source>
        <dbReference type="EMBL" id="PXF49963.1"/>
    </source>
</evidence>
<feature type="compositionally biased region" description="Polar residues" evidence="2">
    <location>
        <begin position="447"/>
        <end position="458"/>
    </location>
</feature>
<feature type="region of interest" description="Disordered" evidence="2">
    <location>
        <begin position="93"/>
        <end position="128"/>
    </location>
</feature>
<feature type="compositionally biased region" description="Polar residues" evidence="2">
    <location>
        <begin position="382"/>
        <end position="403"/>
    </location>
</feature>
<evidence type="ECO:0000313" key="4">
    <source>
        <dbReference type="Proteomes" id="UP000247409"/>
    </source>
</evidence>
<feature type="region of interest" description="Disordered" evidence="2">
    <location>
        <begin position="898"/>
        <end position="960"/>
    </location>
</feature>
<feature type="compositionally biased region" description="Basic residues" evidence="2">
    <location>
        <begin position="1090"/>
        <end position="1100"/>
    </location>
</feature>
<feature type="compositionally biased region" description="Basic and acidic residues" evidence="2">
    <location>
        <begin position="107"/>
        <end position="119"/>
    </location>
</feature>
<feature type="compositionally biased region" description="Low complexity" evidence="2">
    <location>
        <begin position="24"/>
        <end position="34"/>
    </location>
</feature>
<feature type="coiled-coil region" evidence="1">
    <location>
        <begin position="964"/>
        <end position="991"/>
    </location>
</feature>
<feature type="compositionally biased region" description="Polar residues" evidence="2">
    <location>
        <begin position="526"/>
        <end position="538"/>
    </location>
</feature>
<proteinExistence type="predicted"/>
<feature type="compositionally biased region" description="Low complexity" evidence="2">
    <location>
        <begin position="404"/>
        <end position="415"/>
    </location>
</feature>
<feature type="compositionally biased region" description="Polar residues" evidence="2">
    <location>
        <begin position="273"/>
        <end position="290"/>
    </location>
</feature>
<sequence length="1100" mass="120795">MTDINLPSVAEPPPRLPADGNRVQPSQQPSNPSSADQTRLLTPSSSSPSPLKVSEAMRRIQDMLSARKLTTADLITYTLNSVTFTAQIMPDGSLKASLPHPPNPHPSSDRHESKLERQPPPHHRNSFRLYSSPTEFASDMASSVSTPSKSRVNGWDECRVNDRSLAALRSEMLRSKKSEAADISQSPRSANAEPLADVTRLPKEQTSQHPSEQPLQGAKLEKTENETPTTSAKRADSHGEQYRADELQQSRETPPARTTQQPEHSPEKHQPPHVSNQKAKPQVTQSTEGNGNVPDPPILPPDVPPGQSAVEAPSSTPINNSQPQPETADAKGQESETDKPDSSPDNHAPAAKDVEMTDVAEGSQPADANRSPAVLSEPVTKEPSSAGSPGEAQLQSNQTDPQQSKSSESEGSGRSPTKETEQGSTKKRMRSPAKQDARKRKKKNRSDSPPSGTITPNRTSEKKSKESKTADLASAVDVDMVELDPEAREAAAIAAQAEKEEASSRARRTTRLAAGKIKQVDYKASANPQSVRSLSPGQDNEDADGQYHVNDTVEPAKSSRRRTTQNHSGHHGRPSRRVTRQRGSYERETSSNDEVDNSGWRSGGNSNDKKNGSNDDVDEVVGSSRVNGIRNDRKRSRADSRRGRNNHSSDMDRGNNGSRDSPDKGSPDLPDEDDDFNEEETIDDDEDPEMRTDAYGFNIQDLTCVGLAIKNAGSVDPSEVLDVLQDQNDWQHEDQKNKAVTSYVERIRSAILNLRRLVSLNDDEVTVPQALAFVATDIFRLRNGALSTGYARKPTAIFARAQKEESQRVIHERSRRKEQRDADEARNALEKEMEARRKLEVETLYAKVQLSELRGRVKMEEVRCTNLENEISRYAKLEADVRARFDRAKLVLEKLHSDRRSLDNSSTAKEEQDENAGDGRAGDTNGNSPKRRRRSGSSEKRSSNGVPEAMDEESLAQSEKAREMARLQALIAERQAEIEDYQRRCVEARMTYAGISDVKSRLETELHVHQSVAQPNSGTESHPAPTTHYMRSHKESGRKNEGKSGGGGRNTGNTRGRSHGKGSSGGTPSRQNGSNKGRSGNGRHGENGKGTKRKVSNKHS</sequence>
<name>A0A2V3J6N1_9FLOR</name>
<feature type="compositionally biased region" description="Basic and acidic residues" evidence="2">
    <location>
        <begin position="459"/>
        <end position="469"/>
    </location>
</feature>
<dbReference type="AlphaFoldDB" id="A0A2V3J6N1"/>
<keyword evidence="4" id="KW-1185">Reference proteome</keyword>
<evidence type="ECO:0000256" key="2">
    <source>
        <dbReference type="SAM" id="MobiDB-lite"/>
    </source>
</evidence>
<feature type="compositionally biased region" description="Basic and acidic residues" evidence="2">
    <location>
        <begin position="233"/>
        <end position="249"/>
    </location>
</feature>
<feature type="compositionally biased region" description="Basic and acidic residues" evidence="2">
    <location>
        <begin position="328"/>
        <end position="355"/>
    </location>
</feature>
<organism evidence="3 4">
    <name type="scientific">Gracilariopsis chorda</name>
    <dbReference type="NCBI Taxonomy" id="448386"/>
    <lineage>
        <taxon>Eukaryota</taxon>
        <taxon>Rhodophyta</taxon>
        <taxon>Florideophyceae</taxon>
        <taxon>Rhodymeniophycidae</taxon>
        <taxon>Gracilariales</taxon>
        <taxon>Gracilariaceae</taxon>
        <taxon>Gracilariopsis</taxon>
    </lineage>
</organism>
<feature type="compositionally biased region" description="Pro residues" evidence="2">
    <location>
        <begin position="294"/>
        <end position="304"/>
    </location>
</feature>
<feature type="compositionally biased region" description="Polar residues" evidence="2">
    <location>
        <begin position="250"/>
        <end position="263"/>
    </location>
</feature>
<feature type="region of interest" description="Disordered" evidence="2">
    <location>
        <begin position="178"/>
        <end position="691"/>
    </location>
</feature>
<feature type="compositionally biased region" description="Acidic residues" evidence="2">
    <location>
        <begin position="669"/>
        <end position="688"/>
    </location>
</feature>
<dbReference type="OrthoDB" id="10551050at2759"/>
<protein>
    <submittedName>
        <fullName evidence="3">Uncharacterized protein</fullName>
    </submittedName>
</protein>
<feature type="compositionally biased region" description="Polar residues" evidence="2">
    <location>
        <begin position="204"/>
        <end position="214"/>
    </location>
</feature>
<keyword evidence="1" id="KW-0175">Coiled coil</keyword>
<feature type="compositionally biased region" description="Basic and acidic residues" evidence="2">
    <location>
        <begin position="637"/>
        <end position="653"/>
    </location>
</feature>
<dbReference type="Proteomes" id="UP000247409">
    <property type="component" value="Unassembled WGS sequence"/>
</dbReference>
<dbReference type="EMBL" id="NBIV01000001">
    <property type="protein sequence ID" value="PXF49963.1"/>
    <property type="molecule type" value="Genomic_DNA"/>
</dbReference>
<feature type="compositionally biased region" description="Basic residues" evidence="2">
    <location>
        <begin position="558"/>
        <end position="580"/>
    </location>
</feature>
<feature type="region of interest" description="Disordered" evidence="2">
    <location>
        <begin position="1007"/>
        <end position="1100"/>
    </location>
</feature>
<gene>
    <name evidence="3" type="ORF">BWQ96_00123</name>
</gene>
<reference evidence="3 4" key="1">
    <citation type="journal article" date="2018" name="Mol. Biol. Evol.">
        <title>Analysis of the draft genome of the red seaweed Gracilariopsis chorda provides insights into genome size evolution in Rhodophyta.</title>
        <authorList>
            <person name="Lee J."/>
            <person name="Yang E.C."/>
            <person name="Graf L."/>
            <person name="Yang J.H."/>
            <person name="Qiu H."/>
            <person name="Zel Zion U."/>
            <person name="Chan C.X."/>
            <person name="Stephens T.G."/>
            <person name="Weber A.P.M."/>
            <person name="Boo G.H."/>
            <person name="Boo S.M."/>
            <person name="Kim K.M."/>
            <person name="Shin Y."/>
            <person name="Jung M."/>
            <person name="Lee S.J."/>
            <person name="Yim H.S."/>
            <person name="Lee J.H."/>
            <person name="Bhattacharya D."/>
            <person name="Yoon H.S."/>
        </authorList>
    </citation>
    <scope>NUCLEOTIDE SEQUENCE [LARGE SCALE GENOMIC DNA]</scope>
    <source>
        <strain evidence="3 4">SKKU-2015</strain>
        <tissue evidence="3">Whole body</tissue>
    </source>
</reference>
<comment type="caution">
    <text evidence="3">The sequence shown here is derived from an EMBL/GenBank/DDBJ whole genome shotgun (WGS) entry which is preliminary data.</text>
</comment>
<feature type="compositionally biased region" description="Low complexity" evidence="2">
    <location>
        <begin position="1069"/>
        <end position="1078"/>
    </location>
</feature>
<feature type="compositionally biased region" description="Polar residues" evidence="2">
    <location>
        <begin position="313"/>
        <end position="325"/>
    </location>
</feature>
<accession>A0A2V3J6N1</accession>
<feature type="compositionally biased region" description="Basic residues" evidence="2">
    <location>
        <begin position="425"/>
        <end position="444"/>
    </location>
</feature>
<feature type="compositionally biased region" description="Polar residues" evidence="2">
    <location>
        <begin position="1011"/>
        <end position="1020"/>
    </location>
</feature>
<evidence type="ECO:0000256" key="1">
    <source>
        <dbReference type="SAM" id="Coils"/>
    </source>
</evidence>